<evidence type="ECO:0000313" key="3">
    <source>
        <dbReference type="Proteomes" id="UP000298327"/>
    </source>
</evidence>
<dbReference type="EMBL" id="SEOQ01001234">
    <property type="protein sequence ID" value="TFY52897.1"/>
    <property type="molecule type" value="Genomic_DNA"/>
</dbReference>
<accession>A0A4Y9XU35</accession>
<name>A0A4Y9XU35_9AGAM</name>
<protein>
    <submittedName>
        <fullName evidence="2">Uncharacterized protein</fullName>
    </submittedName>
</protein>
<dbReference type="OrthoDB" id="2436145at2759"/>
<evidence type="ECO:0000256" key="1">
    <source>
        <dbReference type="SAM" id="MobiDB-lite"/>
    </source>
</evidence>
<comment type="caution">
    <text evidence="2">The sequence shown here is derived from an EMBL/GenBank/DDBJ whole genome shotgun (WGS) entry which is preliminary data.</text>
</comment>
<reference evidence="2 3" key="1">
    <citation type="submission" date="2019-02" db="EMBL/GenBank/DDBJ databases">
        <title>Genome sequencing of the rare red list fungi Dentipellis fragilis.</title>
        <authorList>
            <person name="Buettner E."/>
            <person name="Kellner H."/>
        </authorList>
    </citation>
    <scope>NUCLEOTIDE SEQUENCE [LARGE SCALE GENOMIC DNA]</scope>
    <source>
        <strain evidence="2 3">DSM 105465</strain>
    </source>
</reference>
<gene>
    <name evidence="2" type="ORF">EVG20_g10355</name>
</gene>
<dbReference type="AlphaFoldDB" id="A0A4Y9XU35"/>
<evidence type="ECO:0000313" key="2">
    <source>
        <dbReference type="EMBL" id="TFY52897.1"/>
    </source>
</evidence>
<keyword evidence="3" id="KW-1185">Reference proteome</keyword>
<feature type="region of interest" description="Disordered" evidence="1">
    <location>
        <begin position="193"/>
        <end position="216"/>
    </location>
</feature>
<proteinExistence type="predicted"/>
<dbReference type="STRING" id="205917.A0A4Y9XU35"/>
<sequence length="601" mass="66647">MKPADRILGVARARYFLQFWRAHIVRLAAKYPDLISTSRSFISAPSFKILTRICDSMIALILVYGEHYPDIPFCPWILGTAYVEHFFGLARMMLPDFTYSQFLSIVKHVMLRQRILLDKTFSMSSGTQTKRAGYIFDFDNSPLTPEELSQSCIHISRAEIDDIITLGHQEAIQIARGFLHMSFASKHVELAPISGPSATTQDSDSDENDSEDELDIEEQDDIENELESDNEDADCSILLSSMNVTREAALADAHDAFACTVEPSACQTQETPLEAPVSGLSGLPRCTDVPPLVMPTHGPRQSTILSADGLLSIQQVLDMRKRHQSRTTVRSERSVKLDPKFLKRIVDPVFASTLEHTEDGAAEVQRAAMNIREASHRVRIAQALDQATPVSAKKSRELRWRDAARLLQVVVPMHIVPNILERNVTPTHPLIPGSFIIIRNKIGKCGGRIYIGEVLDIYQKGSSSRYGSIESAETTSVLSFISVRAYLPVTMNRGKFTTGDDNDSDSDCESATAAAAAAPSFSCHHEKEKVDLHSHVKAAHLVYNLGLNILAMDDRGEMRLVPRAEKRWLALTASKEAANIVRTGLTIWIPGGKVAQIKSLK</sequence>
<dbReference type="Proteomes" id="UP000298327">
    <property type="component" value="Unassembled WGS sequence"/>
</dbReference>
<feature type="compositionally biased region" description="Acidic residues" evidence="1">
    <location>
        <begin position="203"/>
        <end position="216"/>
    </location>
</feature>
<organism evidence="2 3">
    <name type="scientific">Dentipellis fragilis</name>
    <dbReference type="NCBI Taxonomy" id="205917"/>
    <lineage>
        <taxon>Eukaryota</taxon>
        <taxon>Fungi</taxon>
        <taxon>Dikarya</taxon>
        <taxon>Basidiomycota</taxon>
        <taxon>Agaricomycotina</taxon>
        <taxon>Agaricomycetes</taxon>
        <taxon>Russulales</taxon>
        <taxon>Hericiaceae</taxon>
        <taxon>Dentipellis</taxon>
    </lineage>
</organism>